<organism evidence="2 3">
    <name type="scientific">Sesamum alatum</name>
    <dbReference type="NCBI Taxonomy" id="300844"/>
    <lineage>
        <taxon>Eukaryota</taxon>
        <taxon>Viridiplantae</taxon>
        <taxon>Streptophyta</taxon>
        <taxon>Embryophyta</taxon>
        <taxon>Tracheophyta</taxon>
        <taxon>Spermatophyta</taxon>
        <taxon>Magnoliopsida</taxon>
        <taxon>eudicotyledons</taxon>
        <taxon>Gunneridae</taxon>
        <taxon>Pentapetalae</taxon>
        <taxon>asterids</taxon>
        <taxon>lamiids</taxon>
        <taxon>Lamiales</taxon>
        <taxon>Pedaliaceae</taxon>
        <taxon>Sesamum</taxon>
    </lineage>
</organism>
<dbReference type="PANTHER" id="PTHR31350">
    <property type="entry name" value="SI:DKEY-261L7.2"/>
    <property type="match status" value="1"/>
</dbReference>
<keyword evidence="3" id="KW-1185">Reference proteome</keyword>
<gene>
    <name evidence="2" type="ORF">Salat_2868200</name>
</gene>
<dbReference type="Proteomes" id="UP001293254">
    <property type="component" value="Unassembled WGS sequence"/>
</dbReference>
<comment type="caution">
    <text evidence="2">The sequence shown here is derived from an EMBL/GenBank/DDBJ whole genome shotgun (WGS) entry which is preliminary data.</text>
</comment>
<feature type="chain" id="PRO_5042156054" description="Protein SirB1 N-terminal domain-containing protein" evidence="1">
    <location>
        <begin position="23"/>
        <end position="396"/>
    </location>
</feature>
<feature type="signal peptide" evidence="1">
    <location>
        <begin position="1"/>
        <end position="22"/>
    </location>
</feature>
<evidence type="ECO:0000256" key="1">
    <source>
        <dbReference type="SAM" id="SignalP"/>
    </source>
</evidence>
<dbReference type="PANTHER" id="PTHR31350:SF29">
    <property type="entry name" value="PROTEIN SIRB1 N-TERMINAL DOMAIN-CONTAINING PROTEIN"/>
    <property type="match status" value="1"/>
</dbReference>
<proteinExistence type="predicted"/>
<keyword evidence="1" id="KW-0732">Signal</keyword>
<name>A0AAE1XND0_9LAMI</name>
<reference evidence="2" key="2">
    <citation type="journal article" date="2024" name="Plant">
        <title>Genomic evolution and insights into agronomic trait innovations of Sesamum species.</title>
        <authorList>
            <person name="Miao H."/>
            <person name="Wang L."/>
            <person name="Qu L."/>
            <person name="Liu H."/>
            <person name="Sun Y."/>
            <person name="Le M."/>
            <person name="Wang Q."/>
            <person name="Wei S."/>
            <person name="Zheng Y."/>
            <person name="Lin W."/>
            <person name="Duan Y."/>
            <person name="Cao H."/>
            <person name="Xiong S."/>
            <person name="Wang X."/>
            <person name="Wei L."/>
            <person name="Li C."/>
            <person name="Ma Q."/>
            <person name="Ju M."/>
            <person name="Zhao R."/>
            <person name="Li G."/>
            <person name="Mu C."/>
            <person name="Tian Q."/>
            <person name="Mei H."/>
            <person name="Zhang T."/>
            <person name="Gao T."/>
            <person name="Zhang H."/>
        </authorList>
    </citation>
    <scope>NUCLEOTIDE SEQUENCE</scope>
    <source>
        <strain evidence="2">3651</strain>
    </source>
</reference>
<evidence type="ECO:0008006" key="4">
    <source>
        <dbReference type="Google" id="ProtNLM"/>
    </source>
</evidence>
<accession>A0AAE1XND0</accession>
<reference evidence="2" key="1">
    <citation type="submission" date="2020-06" db="EMBL/GenBank/DDBJ databases">
        <authorList>
            <person name="Li T."/>
            <person name="Hu X."/>
            <person name="Zhang T."/>
            <person name="Song X."/>
            <person name="Zhang H."/>
            <person name="Dai N."/>
            <person name="Sheng W."/>
            <person name="Hou X."/>
            <person name="Wei L."/>
        </authorList>
    </citation>
    <scope>NUCLEOTIDE SEQUENCE</scope>
    <source>
        <strain evidence="2">3651</strain>
        <tissue evidence="2">Leaf</tissue>
    </source>
</reference>
<dbReference type="EMBL" id="JACGWO010000012">
    <property type="protein sequence ID" value="KAK4414552.1"/>
    <property type="molecule type" value="Genomic_DNA"/>
</dbReference>
<sequence>MAFAWISLTTFTILSSSRSTSSIPDCYPWKLSKLQLRQSSRVVNCSCKSGLSAADELKFVLHDALDLSGINTAHARAARLGFCLQIEKLSDIERETSISINRKVDFWESSSFNIAAEDDSLVHTLLFHFRSSPGKFLECLERYLYVDKGFRRTNPRNQVEQRALYLNSVLTHRSGSVSMLSLIYSEMLKMLRMWDVLNFDAEIFFPHDSYSSPRGYEKQKSKESDQSHVMTSQSLLVEILKDLKYAFWPFQLDHARSPFLTAAKAAQGFTDSNSTKESAFELASAKAARIDCSEVFGTSVRFWGYPACVISTLHVRESTLKRLLLFKLLQPCERLILLKTDPKELRDYAVLLYHCGFYEESLQYLKLYQDTKQPDSTDYLEKMPLEKLINSPETSF</sequence>
<evidence type="ECO:0000313" key="3">
    <source>
        <dbReference type="Proteomes" id="UP001293254"/>
    </source>
</evidence>
<protein>
    <recommendedName>
        <fullName evidence="4">Protein SirB1 N-terminal domain-containing protein</fullName>
    </recommendedName>
</protein>
<dbReference type="AlphaFoldDB" id="A0AAE1XND0"/>
<evidence type="ECO:0000313" key="2">
    <source>
        <dbReference type="EMBL" id="KAK4414552.1"/>
    </source>
</evidence>